<feature type="repeat" description="Solcar" evidence="9">
    <location>
        <begin position="251"/>
        <end position="336"/>
    </location>
</feature>
<dbReference type="Pfam" id="PF00153">
    <property type="entry name" value="Mito_carr"/>
    <property type="match status" value="2"/>
</dbReference>
<comment type="similarity">
    <text evidence="2 10">Belongs to the mitochondrial carrier (TC 2.A.29) family.</text>
</comment>
<dbReference type="RefSeq" id="XP_002288506.1">
    <property type="nucleotide sequence ID" value="XM_002288470.1"/>
</dbReference>
<dbReference type="InParanoid" id="B8BYS8"/>
<reference evidence="11 12" key="1">
    <citation type="journal article" date="2004" name="Science">
        <title>The genome of the diatom Thalassiosira pseudonana: ecology, evolution, and metabolism.</title>
        <authorList>
            <person name="Armbrust E.V."/>
            <person name="Berges J.A."/>
            <person name="Bowler C."/>
            <person name="Green B.R."/>
            <person name="Martinez D."/>
            <person name="Putnam N.H."/>
            <person name="Zhou S."/>
            <person name="Allen A.E."/>
            <person name="Apt K.E."/>
            <person name="Bechner M."/>
            <person name="Brzezinski M.A."/>
            <person name="Chaal B.K."/>
            <person name="Chiovitti A."/>
            <person name="Davis A.K."/>
            <person name="Demarest M.S."/>
            <person name="Detter J.C."/>
            <person name="Glavina T."/>
            <person name="Goodstein D."/>
            <person name="Hadi M.Z."/>
            <person name="Hellsten U."/>
            <person name="Hildebrand M."/>
            <person name="Jenkins B.D."/>
            <person name="Jurka J."/>
            <person name="Kapitonov V.V."/>
            <person name="Kroger N."/>
            <person name="Lau W.W."/>
            <person name="Lane T.W."/>
            <person name="Larimer F.W."/>
            <person name="Lippmeier J.C."/>
            <person name="Lucas S."/>
            <person name="Medina M."/>
            <person name="Montsant A."/>
            <person name="Obornik M."/>
            <person name="Parker M.S."/>
            <person name="Palenik B."/>
            <person name="Pazour G.J."/>
            <person name="Richardson P.M."/>
            <person name="Rynearson T.A."/>
            <person name="Saito M.A."/>
            <person name="Schwartz D.C."/>
            <person name="Thamatrakoln K."/>
            <person name="Valentin K."/>
            <person name="Vardi A."/>
            <person name="Wilkerson F.P."/>
            <person name="Rokhsar D.S."/>
        </authorList>
    </citation>
    <scope>NUCLEOTIDE SEQUENCE [LARGE SCALE GENOMIC DNA]</scope>
    <source>
        <strain evidence="11 12">CCMP1335</strain>
    </source>
</reference>
<evidence type="ECO:0000256" key="9">
    <source>
        <dbReference type="PROSITE-ProRule" id="PRU00282"/>
    </source>
</evidence>
<dbReference type="SUPFAM" id="SSF103506">
    <property type="entry name" value="Mitochondrial carrier"/>
    <property type="match status" value="1"/>
</dbReference>
<evidence type="ECO:0000256" key="3">
    <source>
        <dbReference type="ARBA" id="ARBA00022448"/>
    </source>
</evidence>
<dbReference type="OMA" id="AWAVGYP"/>
<dbReference type="GO" id="GO:0005740">
    <property type="term" value="C:mitochondrial envelope"/>
    <property type="evidence" value="ECO:0000318"/>
    <property type="project" value="GO_Central"/>
</dbReference>
<dbReference type="InterPro" id="IPR023395">
    <property type="entry name" value="MCP_dom_sf"/>
</dbReference>
<keyword evidence="12" id="KW-1185">Reference proteome</keyword>
<protein>
    <submittedName>
        <fullName evidence="11">Carnitine/acylcarnitine translocase</fullName>
    </submittedName>
</protein>
<evidence type="ECO:0000256" key="7">
    <source>
        <dbReference type="ARBA" id="ARBA00023128"/>
    </source>
</evidence>
<reference evidence="11 12" key="2">
    <citation type="journal article" date="2008" name="Nature">
        <title>The Phaeodactylum genome reveals the evolutionary history of diatom genomes.</title>
        <authorList>
            <person name="Bowler C."/>
            <person name="Allen A.E."/>
            <person name="Badger J.H."/>
            <person name="Grimwood J."/>
            <person name="Jabbari K."/>
            <person name="Kuo A."/>
            <person name="Maheswari U."/>
            <person name="Martens C."/>
            <person name="Maumus F."/>
            <person name="Otillar R.P."/>
            <person name="Rayko E."/>
            <person name="Salamov A."/>
            <person name="Vandepoele K."/>
            <person name="Beszteri B."/>
            <person name="Gruber A."/>
            <person name="Heijde M."/>
            <person name="Katinka M."/>
            <person name="Mock T."/>
            <person name="Valentin K."/>
            <person name="Verret F."/>
            <person name="Berges J.A."/>
            <person name="Brownlee C."/>
            <person name="Cadoret J.P."/>
            <person name="Chiovitti A."/>
            <person name="Choi C.J."/>
            <person name="Coesel S."/>
            <person name="De Martino A."/>
            <person name="Detter J.C."/>
            <person name="Durkin C."/>
            <person name="Falciatore A."/>
            <person name="Fournet J."/>
            <person name="Haruta M."/>
            <person name="Huysman M.J."/>
            <person name="Jenkins B.D."/>
            <person name="Jiroutova K."/>
            <person name="Jorgensen R.E."/>
            <person name="Joubert Y."/>
            <person name="Kaplan A."/>
            <person name="Kroger N."/>
            <person name="Kroth P.G."/>
            <person name="La Roche J."/>
            <person name="Lindquist E."/>
            <person name="Lommer M."/>
            <person name="Martin-Jezequel V."/>
            <person name="Lopez P.J."/>
            <person name="Lucas S."/>
            <person name="Mangogna M."/>
            <person name="McGinnis K."/>
            <person name="Medlin L.K."/>
            <person name="Montsant A."/>
            <person name="Oudot-Le Secq M.P."/>
            <person name="Napoli C."/>
            <person name="Obornik M."/>
            <person name="Parker M.S."/>
            <person name="Petit J.L."/>
            <person name="Porcel B.M."/>
            <person name="Poulsen N."/>
            <person name="Robison M."/>
            <person name="Rychlewski L."/>
            <person name="Rynearson T.A."/>
            <person name="Schmutz J."/>
            <person name="Shapiro H."/>
            <person name="Siaut M."/>
            <person name="Stanley M."/>
            <person name="Sussman M.R."/>
            <person name="Taylor A.R."/>
            <person name="Vardi A."/>
            <person name="von Dassow P."/>
            <person name="Vyverman W."/>
            <person name="Willis A."/>
            <person name="Wyrwicz L.S."/>
            <person name="Rokhsar D.S."/>
            <person name="Weissenbach J."/>
            <person name="Armbrust E.V."/>
            <person name="Green B.R."/>
            <person name="Van de Peer Y."/>
            <person name="Grigoriev I.V."/>
        </authorList>
    </citation>
    <scope>NUCLEOTIDE SEQUENCE [LARGE SCALE GENOMIC DNA]</scope>
    <source>
        <strain evidence="11 12">CCMP1335</strain>
    </source>
</reference>
<keyword evidence="5" id="KW-0677">Repeat</keyword>
<dbReference type="GO" id="GO:1902603">
    <property type="term" value="P:carnitine transmembrane transport"/>
    <property type="evidence" value="ECO:0000318"/>
    <property type="project" value="GO_Central"/>
</dbReference>
<dbReference type="PANTHER" id="PTHR45624:SF4">
    <property type="entry name" value="CONGESTED-LIKE TRACHEA PROTEIN-RELATED"/>
    <property type="match status" value="1"/>
</dbReference>
<dbReference type="EMBL" id="CM000640">
    <property type="protein sequence ID" value="EED93942.1"/>
    <property type="molecule type" value="Genomic_DNA"/>
</dbReference>
<dbReference type="GO" id="GO:0006839">
    <property type="term" value="P:mitochondrial transport"/>
    <property type="evidence" value="ECO:0000318"/>
    <property type="project" value="GO_Central"/>
</dbReference>
<dbReference type="GeneID" id="7449565"/>
<dbReference type="PANTHER" id="PTHR45624">
    <property type="entry name" value="MITOCHONDRIAL BASIC AMINO ACIDS TRANSPORTER-RELATED"/>
    <property type="match status" value="1"/>
</dbReference>
<dbReference type="AlphaFoldDB" id="B8BYS8"/>
<dbReference type="eggNOG" id="KOG0762">
    <property type="taxonomic scope" value="Eukaryota"/>
</dbReference>
<dbReference type="InterPro" id="IPR018108">
    <property type="entry name" value="MCP_transmembrane"/>
</dbReference>
<dbReference type="HOGENOM" id="CLU_015166_16_1_1"/>
<evidence type="ECO:0000256" key="5">
    <source>
        <dbReference type="ARBA" id="ARBA00022737"/>
    </source>
</evidence>
<comment type="subcellular location">
    <subcellularLocation>
        <location evidence="1">Mitochondrion membrane</location>
        <topology evidence="1">Multi-pass membrane protein</topology>
    </subcellularLocation>
</comment>
<keyword evidence="6" id="KW-1133">Transmembrane helix</keyword>
<dbReference type="PRINTS" id="PR00926">
    <property type="entry name" value="MITOCARRIER"/>
</dbReference>
<evidence type="ECO:0000256" key="2">
    <source>
        <dbReference type="ARBA" id="ARBA00006375"/>
    </source>
</evidence>
<evidence type="ECO:0000256" key="10">
    <source>
        <dbReference type="RuleBase" id="RU000488"/>
    </source>
</evidence>
<dbReference type="PROSITE" id="PS50920">
    <property type="entry name" value="SOLCAR"/>
    <property type="match status" value="2"/>
</dbReference>
<keyword evidence="8 9" id="KW-0472">Membrane</keyword>
<evidence type="ECO:0000313" key="12">
    <source>
        <dbReference type="Proteomes" id="UP000001449"/>
    </source>
</evidence>
<dbReference type="InterPro" id="IPR050567">
    <property type="entry name" value="Mitochondrial_Carrier"/>
</dbReference>
<proteinExistence type="inferred from homology"/>
<dbReference type="FunFam" id="1.50.40.10:FF:000400">
    <property type="entry name" value="Carnitine/acylcarnitine translocase"/>
    <property type="match status" value="1"/>
</dbReference>
<dbReference type="KEGG" id="tps:THAPSDRAFT_3790"/>
<keyword evidence="3 10" id="KW-0813">Transport</keyword>
<feature type="repeat" description="Solcar" evidence="9">
    <location>
        <begin position="3"/>
        <end position="113"/>
    </location>
</feature>
<dbReference type="GO" id="GO:0015227">
    <property type="term" value="F:O-acyl-L-carnitine transmembrane transporter activity"/>
    <property type="evidence" value="ECO:0000318"/>
    <property type="project" value="GO_Central"/>
</dbReference>
<evidence type="ECO:0000256" key="4">
    <source>
        <dbReference type="ARBA" id="ARBA00022692"/>
    </source>
</evidence>
<gene>
    <name evidence="11" type="primary">CTL1</name>
    <name evidence="11" type="ORF">THAPSDRAFT_3790</name>
</gene>
<evidence type="ECO:0000256" key="6">
    <source>
        <dbReference type="ARBA" id="ARBA00022989"/>
    </source>
</evidence>
<dbReference type="Gene3D" id="1.50.40.10">
    <property type="entry name" value="Mitochondrial carrier domain"/>
    <property type="match status" value="2"/>
</dbReference>
<organism evidence="11 12">
    <name type="scientific">Thalassiosira pseudonana</name>
    <name type="common">Marine diatom</name>
    <name type="synonym">Cyclotella nana</name>
    <dbReference type="NCBI Taxonomy" id="35128"/>
    <lineage>
        <taxon>Eukaryota</taxon>
        <taxon>Sar</taxon>
        <taxon>Stramenopiles</taxon>
        <taxon>Ochrophyta</taxon>
        <taxon>Bacillariophyta</taxon>
        <taxon>Coscinodiscophyceae</taxon>
        <taxon>Thalassiosirophycidae</taxon>
        <taxon>Thalassiosirales</taxon>
        <taxon>Thalassiosiraceae</taxon>
        <taxon>Thalassiosira</taxon>
    </lineage>
</organism>
<dbReference type="Proteomes" id="UP000001449">
    <property type="component" value="Chromosome 3"/>
</dbReference>
<keyword evidence="7" id="KW-0496">Mitochondrion</keyword>
<name>B8BYS8_THAPS</name>
<keyword evidence="4 9" id="KW-0812">Transmembrane</keyword>
<accession>B8BYS8</accession>
<evidence type="ECO:0000256" key="8">
    <source>
        <dbReference type="ARBA" id="ARBA00023136"/>
    </source>
</evidence>
<sequence length="340" mass="35879">MSSEAWIDFAAGWISGGVSVLACQPVDTILTRMQANASVAINRSPDLTNAVPKVPKISAPGAATVTLRPWSMFEEMVSDFGVKSLWRGSTAMIGAVPVQNALLMTGYGAGKRWSESSDSSDNNNNNGVLLGVFFGGCTVSADSCYNSKLLQVVCCNPSSCLREYLIQTSIPLYQVELIKVTQQVIGKSVKSATTSVVGGLFSKTGAWKGLGATLLRDGIPHGVWFVSYEYAKTEMTTFSTNSDDEKSTMNDDVAIPMLAGAFAATTAWAVGYPFDLIKTRIQAGSGSGIVSTAKDLINESGGRVVAGLYKGFTLKLLRSIPSSAIGFLAYETAAKALSPS</sequence>
<dbReference type="InterPro" id="IPR002067">
    <property type="entry name" value="MCP"/>
</dbReference>
<dbReference type="GO" id="GO:0031966">
    <property type="term" value="C:mitochondrial membrane"/>
    <property type="evidence" value="ECO:0007669"/>
    <property type="project" value="UniProtKB-SubCell"/>
</dbReference>
<dbReference type="PaxDb" id="35128-Thaps3790"/>
<evidence type="ECO:0000313" key="11">
    <source>
        <dbReference type="EMBL" id="EED93942.1"/>
    </source>
</evidence>
<evidence type="ECO:0000256" key="1">
    <source>
        <dbReference type="ARBA" id="ARBA00004225"/>
    </source>
</evidence>